<proteinExistence type="predicted"/>
<keyword evidence="2" id="KW-1185">Reference proteome</keyword>
<dbReference type="Proteomes" id="UP000019116">
    <property type="component" value="Chromosome 7D"/>
</dbReference>
<dbReference type="Gramene" id="TraesCS7D02G478600.1">
    <property type="protein sequence ID" value="TraesCS7D02G478600.1.cds1"/>
    <property type="gene ID" value="TraesCS7D02G478600"/>
</dbReference>
<evidence type="ECO:0008006" key="3">
    <source>
        <dbReference type="Google" id="ProtNLM"/>
    </source>
</evidence>
<protein>
    <recommendedName>
        <fullName evidence="3">F-box domain-containing protein</fullName>
    </recommendedName>
</protein>
<dbReference type="STRING" id="4565.A0A3B6TQW3"/>
<name>A0A3B6TQW3_WHEAT</name>
<dbReference type="Gramene" id="TraesSTA7D03G04462690.1">
    <property type="protein sequence ID" value="TraesSTA7D03G04462690.1.CDS1"/>
    <property type="gene ID" value="TraesSTA7D03G04462690"/>
</dbReference>
<dbReference type="PANTHER" id="PTHR31264">
    <property type="entry name" value="OS07G0554500 PROTEIN-RELATED"/>
    <property type="match status" value="1"/>
</dbReference>
<dbReference type="SUPFAM" id="SSF81383">
    <property type="entry name" value="F-box domain"/>
    <property type="match status" value="1"/>
</dbReference>
<accession>A0A3B6TQW3</accession>
<dbReference type="Gramene" id="TraesCAD_scaffold_009773_01G000600.1">
    <property type="protein sequence ID" value="TraesCAD_scaffold_009773_01G000600.1"/>
    <property type="gene ID" value="TraesCAD_scaffold_009773_01G000600"/>
</dbReference>
<evidence type="ECO:0000313" key="1">
    <source>
        <dbReference type="EnsemblPlants" id="TraesCS7D02G478600.1.cds1"/>
    </source>
</evidence>
<dbReference type="Gramene" id="TraesCS7D03G1132800.1">
    <property type="protein sequence ID" value="TraesCS7D03G1132800.1.CDS1"/>
    <property type="gene ID" value="TraesCS7D03G1132800"/>
</dbReference>
<organism evidence="1">
    <name type="scientific">Triticum aestivum</name>
    <name type="common">Wheat</name>
    <dbReference type="NCBI Taxonomy" id="4565"/>
    <lineage>
        <taxon>Eukaryota</taxon>
        <taxon>Viridiplantae</taxon>
        <taxon>Streptophyta</taxon>
        <taxon>Embryophyta</taxon>
        <taxon>Tracheophyta</taxon>
        <taxon>Spermatophyta</taxon>
        <taxon>Magnoliopsida</taxon>
        <taxon>Liliopsida</taxon>
        <taxon>Poales</taxon>
        <taxon>Poaceae</taxon>
        <taxon>BOP clade</taxon>
        <taxon>Pooideae</taxon>
        <taxon>Triticodae</taxon>
        <taxon>Triticeae</taxon>
        <taxon>Triticinae</taxon>
        <taxon>Triticum</taxon>
    </lineage>
</organism>
<reference evidence="1" key="1">
    <citation type="submission" date="2018-08" db="EMBL/GenBank/DDBJ databases">
        <authorList>
            <person name="Rossello M."/>
        </authorList>
    </citation>
    <scope>NUCLEOTIDE SEQUENCE [LARGE SCALE GENOMIC DNA]</scope>
    <source>
        <strain evidence="1">cv. Chinese Spring</strain>
    </source>
</reference>
<dbReference type="AlphaFoldDB" id="A0A3B6TQW3"/>
<dbReference type="Gramene" id="TraesCLE_scaffold_013229_01G000100.1">
    <property type="protein sequence ID" value="TraesCLE_scaffold_013229_01G000100.1"/>
    <property type="gene ID" value="TraesCLE_scaffold_013229_01G000100"/>
</dbReference>
<dbReference type="Gramene" id="TraesARI7D03G04545640.1">
    <property type="protein sequence ID" value="TraesARI7D03G04545640.1.CDS1"/>
    <property type="gene ID" value="TraesARI7D03G04545640"/>
</dbReference>
<evidence type="ECO:0000313" key="2">
    <source>
        <dbReference type="Proteomes" id="UP000019116"/>
    </source>
</evidence>
<reference evidence="1" key="2">
    <citation type="submission" date="2018-10" db="UniProtKB">
        <authorList>
            <consortium name="EnsemblPlants"/>
        </authorList>
    </citation>
    <scope>IDENTIFICATION</scope>
</reference>
<dbReference type="EnsemblPlants" id="TraesCS7D02G478600.1">
    <property type="protein sequence ID" value="TraesCS7D02G478600.1.cds1"/>
    <property type="gene ID" value="TraesCS7D02G478600"/>
</dbReference>
<dbReference type="Gramene" id="TraesMAC7D03G04460690.1">
    <property type="protein sequence ID" value="TraesMAC7D03G04460690.1.CDS1"/>
    <property type="gene ID" value="TraesMAC7D03G04460690"/>
</dbReference>
<dbReference type="Gramene" id="TraesSYM7D03G04522980.1">
    <property type="protein sequence ID" value="TraesSYM7D03G04522980.1.CDS1"/>
    <property type="gene ID" value="TraesSYM7D03G04522980"/>
</dbReference>
<dbReference type="Gramene" id="TraesJAG7D03G04451770.1">
    <property type="protein sequence ID" value="TraesJAG7D03G04451770.1.CDS1"/>
    <property type="gene ID" value="TraesJAG7D03G04451770"/>
</dbReference>
<dbReference type="Gramene" id="TraesROB_scaffold_067373_01G000100.1">
    <property type="protein sequence ID" value="TraesROB_scaffold_067373_01G000100.1"/>
    <property type="gene ID" value="TraesROB_scaffold_067373_01G000100"/>
</dbReference>
<dbReference type="PANTHER" id="PTHR31264:SF3">
    <property type="entry name" value="OS07G0554100 PROTEIN"/>
    <property type="match status" value="1"/>
</dbReference>
<dbReference type="Gramene" id="TraesRN7D0101163500.1">
    <property type="protein sequence ID" value="TraesRN7D0101163500.1"/>
    <property type="gene ID" value="TraesRN7D0101163500"/>
</dbReference>
<dbReference type="Gramene" id="TraesWEE_scaffold_136428_01G000100.1">
    <property type="protein sequence ID" value="TraesWEE_scaffold_136428_01G000100.1"/>
    <property type="gene ID" value="TraesWEE_scaffold_136428_01G000100"/>
</dbReference>
<dbReference type="InterPro" id="IPR036047">
    <property type="entry name" value="F-box-like_dom_sf"/>
</dbReference>
<dbReference type="Gramene" id="TraesJUL7D03G04513300.1">
    <property type="protein sequence ID" value="TraesJUL7D03G04513300.1.CDS1"/>
    <property type="gene ID" value="TraesJUL7D03G04513300"/>
</dbReference>
<sequence>MAAPCTSITDDRLAVLLEEIFLLLPTPADLVRASAACVPFRQIATCSLFLRRFRKTHTPPFIGSMDWDGLRPALPPHTSAPIAGAIAHAADFTFSFIPRHTRYSLLRDPGCWTVKSARDGIL</sequence>
<dbReference type="Gramene" id="TraesLDM7D03G04475970.1">
    <property type="protein sequence ID" value="TraesLDM7D03G04475970.1.CDS1"/>
    <property type="gene ID" value="TraesLDM7D03G04475970"/>
</dbReference>
<dbReference type="Gramene" id="TraesNOR7D03G04518010.1">
    <property type="protein sequence ID" value="TraesNOR7D03G04518010.1.CDS1"/>
    <property type="gene ID" value="TraesNOR7D03G04518010"/>
</dbReference>